<protein>
    <submittedName>
        <fullName evidence="2">Uncharacterized protein</fullName>
    </submittedName>
</protein>
<dbReference type="AlphaFoldDB" id="A0A182S0P0"/>
<name>A0A182S0P0_ANOFN</name>
<keyword evidence="1" id="KW-1133">Transmembrane helix</keyword>
<feature type="transmembrane region" description="Helical" evidence="1">
    <location>
        <begin position="24"/>
        <end position="49"/>
    </location>
</feature>
<evidence type="ECO:0000256" key="1">
    <source>
        <dbReference type="SAM" id="Phobius"/>
    </source>
</evidence>
<dbReference type="EnsemblMetazoa" id="AFUN014071-RA">
    <property type="protein sequence ID" value="AFUN014071-PA"/>
    <property type="gene ID" value="AFUN014071"/>
</dbReference>
<accession>A0A182S0P0</accession>
<keyword evidence="1" id="KW-0472">Membrane</keyword>
<proteinExistence type="predicted"/>
<dbReference type="VEuPathDB" id="VectorBase:AFUN014071"/>
<organism evidence="2">
    <name type="scientific">Anopheles funestus</name>
    <name type="common">African malaria mosquito</name>
    <dbReference type="NCBI Taxonomy" id="62324"/>
    <lineage>
        <taxon>Eukaryota</taxon>
        <taxon>Metazoa</taxon>
        <taxon>Ecdysozoa</taxon>
        <taxon>Arthropoda</taxon>
        <taxon>Hexapoda</taxon>
        <taxon>Insecta</taxon>
        <taxon>Pterygota</taxon>
        <taxon>Neoptera</taxon>
        <taxon>Endopterygota</taxon>
        <taxon>Diptera</taxon>
        <taxon>Nematocera</taxon>
        <taxon>Culicoidea</taxon>
        <taxon>Culicidae</taxon>
        <taxon>Anophelinae</taxon>
        <taxon>Anopheles</taxon>
    </lineage>
</organism>
<sequence>MNNVFAQELTKKEVELNRRTEPTVIAASIVAVMISSYYHMTWLVASVWLKSNGGHDFSAGVFVMAYMTPRGATAMADSW</sequence>
<reference evidence="2" key="1">
    <citation type="submission" date="2020-05" db="UniProtKB">
        <authorList>
            <consortium name="EnsemblMetazoa"/>
        </authorList>
    </citation>
    <scope>IDENTIFICATION</scope>
    <source>
        <strain evidence="2">FUMOZ</strain>
    </source>
</reference>
<evidence type="ECO:0000313" key="2">
    <source>
        <dbReference type="EnsemblMetazoa" id="AFUN014071-PA"/>
    </source>
</evidence>
<keyword evidence="1" id="KW-0812">Transmembrane</keyword>